<organism evidence="2 3">
    <name type="scientific">Helicobacter pullorum</name>
    <dbReference type="NCBI Taxonomy" id="35818"/>
    <lineage>
        <taxon>Bacteria</taxon>
        <taxon>Pseudomonadati</taxon>
        <taxon>Campylobacterota</taxon>
        <taxon>Epsilonproteobacteria</taxon>
        <taxon>Campylobacterales</taxon>
        <taxon>Helicobacteraceae</taxon>
        <taxon>Helicobacter</taxon>
    </lineage>
</organism>
<dbReference type="EMBL" id="JNOC01000151">
    <property type="protein sequence ID" value="KPH52306.1"/>
    <property type="molecule type" value="Genomic_DNA"/>
</dbReference>
<evidence type="ECO:0008006" key="4">
    <source>
        <dbReference type="Google" id="ProtNLM"/>
    </source>
</evidence>
<evidence type="ECO:0000256" key="1">
    <source>
        <dbReference type="SAM" id="Phobius"/>
    </source>
</evidence>
<reference evidence="2 3" key="1">
    <citation type="submission" date="2014-06" db="EMBL/GenBank/DDBJ databases">
        <title>Helicobacter pullorum isolates in fresh chicken meat - phenotypic and genotypic features.</title>
        <authorList>
            <person name="Borges V."/>
            <person name="Santos A."/>
            <person name="Correia C.B."/>
            <person name="Saraiva M."/>
            <person name="Menard A."/>
            <person name="Vieira L."/>
            <person name="Sampaio D.A."/>
            <person name="Gomes J.P."/>
            <person name="Oleastro M."/>
        </authorList>
    </citation>
    <scope>NUCLEOTIDE SEQUENCE [LARGE SCALE GENOMIC DNA]</scope>
    <source>
        <strain evidence="2 3">229334/12</strain>
    </source>
</reference>
<protein>
    <recommendedName>
        <fullName evidence="4">DUF304 domain-containing protein</fullName>
    </recommendedName>
</protein>
<dbReference type="RefSeq" id="WP_034368153.1">
    <property type="nucleotide sequence ID" value="NZ_JNOC01000151.1"/>
</dbReference>
<accession>A0A0N0LQ54</accession>
<keyword evidence="1" id="KW-0472">Membrane</keyword>
<proteinExistence type="predicted"/>
<sequence length="208" mass="24670">MSKSADKVIYELQRNFSAKSKMYRIYFIIISISVCSIVTYAVFWIAPPLSGFRGLFLVLFWLVIFYIFLSGILKLFNFKRLYMTDSYFVIEKYIGKKIILQLGSFYAHSMRFSNPTSPKLTNNLCFTTFLENKEFVIDESNLCYTDNTQNIHELIDKLNVLFKPHITQYLLSLSEEKYSQIFNDIFIKNEILYFDEIDKMRKEKENGK</sequence>
<dbReference type="Proteomes" id="UP000037997">
    <property type="component" value="Unassembled WGS sequence"/>
</dbReference>
<keyword evidence="1" id="KW-1133">Transmembrane helix</keyword>
<name>A0A0N0LQ54_9HELI</name>
<dbReference type="PATRIC" id="fig|35818.11.peg.411"/>
<dbReference type="AlphaFoldDB" id="A0A0N0LQ54"/>
<feature type="transmembrane region" description="Helical" evidence="1">
    <location>
        <begin position="52"/>
        <end position="73"/>
    </location>
</feature>
<keyword evidence="1" id="KW-0812">Transmembrane</keyword>
<comment type="caution">
    <text evidence="2">The sequence shown here is derived from an EMBL/GenBank/DDBJ whole genome shotgun (WGS) entry which is preliminary data.</text>
</comment>
<evidence type="ECO:0000313" key="3">
    <source>
        <dbReference type="Proteomes" id="UP000037997"/>
    </source>
</evidence>
<evidence type="ECO:0000313" key="2">
    <source>
        <dbReference type="EMBL" id="KPH52306.1"/>
    </source>
</evidence>
<feature type="transmembrane region" description="Helical" evidence="1">
    <location>
        <begin position="23"/>
        <end position="46"/>
    </location>
</feature>
<gene>
    <name evidence="2" type="ORF">HPU229334_02085</name>
</gene>